<feature type="compositionally biased region" description="Polar residues" evidence="6">
    <location>
        <begin position="40"/>
        <end position="51"/>
    </location>
</feature>
<evidence type="ECO:0000256" key="1">
    <source>
        <dbReference type="ARBA" id="ARBA00022475"/>
    </source>
</evidence>
<name>A0A9D0ZD82_9FIRM</name>
<keyword evidence="4" id="KW-0564">Palmitate</keyword>
<dbReference type="InterPro" id="IPR006059">
    <property type="entry name" value="SBP"/>
</dbReference>
<feature type="signal peptide" evidence="7">
    <location>
        <begin position="1"/>
        <end position="25"/>
    </location>
</feature>
<dbReference type="PANTHER" id="PTHR43649">
    <property type="entry name" value="ARABINOSE-BINDING PROTEIN-RELATED"/>
    <property type="match status" value="1"/>
</dbReference>
<accession>A0A9D0ZD82</accession>
<keyword evidence="2 7" id="KW-0732">Signal</keyword>
<evidence type="ECO:0000256" key="6">
    <source>
        <dbReference type="SAM" id="MobiDB-lite"/>
    </source>
</evidence>
<proteinExistence type="predicted"/>
<dbReference type="Pfam" id="PF13416">
    <property type="entry name" value="SBP_bac_8"/>
    <property type="match status" value="1"/>
</dbReference>
<dbReference type="Proteomes" id="UP000824262">
    <property type="component" value="Unassembled WGS sequence"/>
</dbReference>
<dbReference type="AlphaFoldDB" id="A0A9D0ZD82"/>
<comment type="caution">
    <text evidence="8">The sequence shown here is derived from an EMBL/GenBank/DDBJ whole genome shotgun (WGS) entry which is preliminary data.</text>
</comment>
<dbReference type="PROSITE" id="PS51257">
    <property type="entry name" value="PROKAR_LIPOPROTEIN"/>
    <property type="match status" value="1"/>
</dbReference>
<reference evidence="8" key="1">
    <citation type="submission" date="2020-10" db="EMBL/GenBank/DDBJ databases">
        <authorList>
            <person name="Gilroy R."/>
        </authorList>
    </citation>
    <scope>NUCLEOTIDE SEQUENCE</scope>
    <source>
        <strain evidence="8">ChiBcolR7-354</strain>
    </source>
</reference>
<evidence type="ECO:0000256" key="2">
    <source>
        <dbReference type="ARBA" id="ARBA00022729"/>
    </source>
</evidence>
<keyword evidence="5" id="KW-0449">Lipoprotein</keyword>
<evidence type="ECO:0000256" key="7">
    <source>
        <dbReference type="SAM" id="SignalP"/>
    </source>
</evidence>
<protein>
    <submittedName>
        <fullName evidence="8">Carbohydrate ABC transporter substrate-binding protein</fullName>
    </submittedName>
</protein>
<evidence type="ECO:0000256" key="5">
    <source>
        <dbReference type="ARBA" id="ARBA00023288"/>
    </source>
</evidence>
<keyword evidence="1" id="KW-1003">Cell membrane</keyword>
<evidence type="ECO:0000256" key="4">
    <source>
        <dbReference type="ARBA" id="ARBA00023139"/>
    </source>
</evidence>
<gene>
    <name evidence="8" type="ORF">IAB77_01630</name>
</gene>
<reference evidence="8" key="2">
    <citation type="journal article" date="2021" name="PeerJ">
        <title>Extensive microbial diversity within the chicken gut microbiome revealed by metagenomics and culture.</title>
        <authorList>
            <person name="Gilroy R."/>
            <person name="Ravi A."/>
            <person name="Getino M."/>
            <person name="Pursley I."/>
            <person name="Horton D.L."/>
            <person name="Alikhan N.F."/>
            <person name="Baker D."/>
            <person name="Gharbi K."/>
            <person name="Hall N."/>
            <person name="Watson M."/>
            <person name="Adriaenssens E.M."/>
            <person name="Foster-Nyarko E."/>
            <person name="Jarju S."/>
            <person name="Secka A."/>
            <person name="Antonio M."/>
            <person name="Oren A."/>
            <person name="Chaudhuri R.R."/>
            <person name="La Ragione R."/>
            <person name="Hildebrand F."/>
            <person name="Pallen M.J."/>
        </authorList>
    </citation>
    <scope>NUCLEOTIDE SEQUENCE</scope>
    <source>
        <strain evidence="8">ChiBcolR7-354</strain>
    </source>
</reference>
<evidence type="ECO:0000256" key="3">
    <source>
        <dbReference type="ARBA" id="ARBA00023136"/>
    </source>
</evidence>
<evidence type="ECO:0000313" key="8">
    <source>
        <dbReference type="EMBL" id="HIQ77942.1"/>
    </source>
</evidence>
<dbReference type="PANTHER" id="PTHR43649:SF33">
    <property type="entry name" value="POLYGALACTURONAN_RHAMNOGALACTURONAN-BINDING PROTEIN YTCQ"/>
    <property type="match status" value="1"/>
</dbReference>
<dbReference type="EMBL" id="DVGA01000022">
    <property type="protein sequence ID" value="HIQ77942.1"/>
    <property type="molecule type" value="Genomic_DNA"/>
</dbReference>
<dbReference type="InterPro" id="IPR050490">
    <property type="entry name" value="Bact_solute-bd_prot1"/>
</dbReference>
<sequence length="445" mass="48675">MKKILSLTLAAMLLLGMLAGCGTEAEEPSAPPVESSAASGVSQTVDNTMSKENPVEGGYDITVWVGTDMVLETQGECWDEYMATFLEENDKCNSITLVPMGDAERLTGIMAGVGLPDIFFGSARDALKYYQAVDLLDLGDLFADTEWSDGFYDSAIEHVTYDGSQYAIPLISYVSIMYRNREIVEASGCELPEQYATMDEFIDTLKAVSDAGYVATQSWALGSYYGTGTIAGSDAANITVGIENNKTTIQPEQLVRTFETLMEIEQYANNMPYGEDATIESFCAGEIAFLLDGPWTEYTIQASGVDYDVILMPPYEEGGPTGGMQGWDYYYGVDSGDEERNAVIKDLLKYLGSFEAEKLWTVKVGRPTLREDVMSDPEVLQTMMCRVQALGNEGGILQMDFFHDNVFWMSVFSDVAPLVIDGTYTPEEGAQASIDAVNALYAEQG</sequence>
<organism evidence="8 9">
    <name type="scientific">Candidatus Scatomorpha intestinavium</name>
    <dbReference type="NCBI Taxonomy" id="2840922"/>
    <lineage>
        <taxon>Bacteria</taxon>
        <taxon>Bacillati</taxon>
        <taxon>Bacillota</taxon>
        <taxon>Clostridia</taxon>
        <taxon>Eubacteriales</taxon>
        <taxon>Candidatus Scatomorpha</taxon>
    </lineage>
</organism>
<evidence type="ECO:0000313" key="9">
    <source>
        <dbReference type="Proteomes" id="UP000824262"/>
    </source>
</evidence>
<dbReference type="Gene3D" id="3.40.190.10">
    <property type="entry name" value="Periplasmic binding protein-like II"/>
    <property type="match status" value="1"/>
</dbReference>
<feature type="chain" id="PRO_5038767380" evidence="7">
    <location>
        <begin position="26"/>
        <end position="445"/>
    </location>
</feature>
<dbReference type="SUPFAM" id="SSF53850">
    <property type="entry name" value="Periplasmic binding protein-like II"/>
    <property type="match status" value="1"/>
</dbReference>
<keyword evidence="3" id="KW-0472">Membrane</keyword>
<feature type="region of interest" description="Disordered" evidence="6">
    <location>
        <begin position="24"/>
        <end position="53"/>
    </location>
</feature>